<dbReference type="Gene3D" id="3.40.50.2000">
    <property type="entry name" value="Glycogen Phosphorylase B"/>
    <property type="match status" value="1"/>
</dbReference>
<geneLocation type="plasmid" evidence="5 6">
    <name>pBVIE01</name>
</geneLocation>
<sequence>MANPALAPTATESKLASTETPSATAAPTGETVVNFVKPESHLSVVSASVPASPFCAPAKTFTQTGPQGIRFDFNDGCRVSTPGGDWRVVVRDTEAEVTLFDMPISTPEGQTGGATSIKKYFVPFQLEVWKGGEKVFEHTMNLKDREVLIELPVGTLGDTVGWFPYAVKFAKLHGCKLTVSMAKPLIPLFAKMYPSINLRTPEEINVESFYASYRVGLFFSDWENKQQPSDFRLVGLHRTAGYILGVDLTEERPLLDIPDDSRPIPEKYVVIATQASTQCKYWNHLDGWREIIRFLKAEGYRVICIDQKPVAGSERDHVWNHIPHGCEDQTGNRPLSERARWLKHADFFIGLSSGLSWLAWATGVPVVMISGFTHPTNEFHTPYRVTNFHTCNSCWNDPKVMFDHSDFMWCPRKAGTPQQFECTRLITPEHVKKVIRTIPAFASREKEVEVSQ</sequence>
<evidence type="ECO:0000313" key="5">
    <source>
        <dbReference type="EMBL" id="ABO59802.1"/>
    </source>
</evidence>
<dbReference type="HOGENOM" id="CLU_044689_0_0_4"/>
<dbReference type="GO" id="GO:0009244">
    <property type="term" value="P:lipopolysaccharide core region biosynthetic process"/>
    <property type="evidence" value="ECO:0007669"/>
    <property type="project" value="TreeGrafter"/>
</dbReference>
<feature type="compositionally biased region" description="Low complexity" evidence="3">
    <location>
        <begin position="16"/>
        <end position="26"/>
    </location>
</feature>
<dbReference type="KEGG" id="bvi:Bcep1808_6915"/>
<dbReference type="GO" id="GO:0008713">
    <property type="term" value="F:ADP-heptose-lipopolysaccharide heptosyltransferase activity"/>
    <property type="evidence" value="ECO:0007669"/>
    <property type="project" value="TreeGrafter"/>
</dbReference>
<evidence type="ECO:0000313" key="6">
    <source>
        <dbReference type="Proteomes" id="UP000002287"/>
    </source>
</evidence>
<protein>
    <submittedName>
        <fullName evidence="5">Glycosyltransferase</fullName>
    </submittedName>
</protein>
<dbReference type="InterPro" id="IPR049327">
    <property type="entry name" value="TibC/BAHTCr-like_N"/>
</dbReference>
<dbReference type="CDD" id="cd03789">
    <property type="entry name" value="GT9_LPS_heptosyltransferase"/>
    <property type="match status" value="1"/>
</dbReference>
<dbReference type="EMBL" id="CP000617">
    <property type="protein sequence ID" value="ABO59802.1"/>
    <property type="molecule type" value="Genomic_DNA"/>
</dbReference>
<evidence type="ECO:0000256" key="2">
    <source>
        <dbReference type="ARBA" id="ARBA00022679"/>
    </source>
</evidence>
<evidence type="ECO:0000256" key="3">
    <source>
        <dbReference type="SAM" id="MobiDB-lite"/>
    </source>
</evidence>
<evidence type="ECO:0000259" key="4">
    <source>
        <dbReference type="Pfam" id="PF21129"/>
    </source>
</evidence>
<organism evidence="5 6">
    <name type="scientific">Burkholderia vietnamiensis (strain G4 / LMG 22486)</name>
    <name type="common">Burkholderia cepacia (strain R1808)</name>
    <dbReference type="NCBI Taxonomy" id="269482"/>
    <lineage>
        <taxon>Bacteria</taxon>
        <taxon>Pseudomonadati</taxon>
        <taxon>Pseudomonadota</taxon>
        <taxon>Betaproteobacteria</taxon>
        <taxon>Burkholderiales</taxon>
        <taxon>Burkholderiaceae</taxon>
        <taxon>Burkholderia</taxon>
        <taxon>Burkholderia cepacia complex</taxon>
    </lineage>
</organism>
<dbReference type="Proteomes" id="UP000002287">
    <property type="component" value="Plasmid pBVIE01"/>
</dbReference>
<dbReference type="AlphaFoldDB" id="A4JU49"/>
<dbReference type="GO" id="GO:0005829">
    <property type="term" value="C:cytosol"/>
    <property type="evidence" value="ECO:0007669"/>
    <property type="project" value="TreeGrafter"/>
</dbReference>
<feature type="domain" description="Autotransproter heptosyltransferase TibC/BAHTCr-like N-terminal" evidence="4">
    <location>
        <begin position="65"/>
        <end position="132"/>
    </location>
</feature>
<dbReference type="Pfam" id="PF21129">
    <property type="entry name" value="TibC_1st"/>
    <property type="match status" value="1"/>
</dbReference>
<gene>
    <name evidence="5" type="ordered locus">Bcep1808_6915</name>
</gene>
<dbReference type="InterPro" id="IPR051199">
    <property type="entry name" value="LPS_LOS_Heptosyltrfase"/>
</dbReference>
<name>A4JU49_BURVG</name>
<feature type="region of interest" description="Disordered" evidence="3">
    <location>
        <begin position="1"/>
        <end position="26"/>
    </location>
</feature>
<dbReference type="InterPro" id="IPR002201">
    <property type="entry name" value="Glyco_trans_9"/>
</dbReference>
<accession>A4JU49</accession>
<dbReference type="PANTHER" id="PTHR30160:SF1">
    <property type="entry name" value="LIPOPOLYSACCHARIDE 1,2-N-ACETYLGLUCOSAMINETRANSFERASE-RELATED"/>
    <property type="match status" value="1"/>
</dbReference>
<keyword evidence="5" id="KW-0614">Plasmid</keyword>
<keyword evidence="2 5" id="KW-0808">Transferase</keyword>
<dbReference type="Pfam" id="PF01075">
    <property type="entry name" value="Glyco_transf_9"/>
    <property type="match status" value="1"/>
</dbReference>
<proteinExistence type="predicted"/>
<reference evidence="5 6" key="1">
    <citation type="submission" date="2007-03" db="EMBL/GenBank/DDBJ databases">
        <title>Complete sequence of plasmid pBVIE01 of Burkholderia vietnamiensis G4.</title>
        <authorList>
            <consortium name="US DOE Joint Genome Institute"/>
            <person name="Copeland A."/>
            <person name="Lucas S."/>
            <person name="Lapidus A."/>
            <person name="Barry K."/>
            <person name="Detter J.C."/>
            <person name="Glavina del Rio T."/>
            <person name="Hammon N."/>
            <person name="Israni S."/>
            <person name="Dalin E."/>
            <person name="Tice H."/>
            <person name="Pitluck S."/>
            <person name="Chain P."/>
            <person name="Malfatti S."/>
            <person name="Shin M."/>
            <person name="Vergez L."/>
            <person name="Schmutz J."/>
            <person name="Larimer F."/>
            <person name="Land M."/>
            <person name="Hauser L."/>
            <person name="Kyrpides N."/>
            <person name="Tiedje J."/>
            <person name="Richardson P."/>
        </authorList>
    </citation>
    <scope>NUCLEOTIDE SEQUENCE [LARGE SCALE GENOMIC DNA]</scope>
    <source>
        <strain evidence="6">G4 / LMG 22486</strain>
        <plasmid evidence="5 6">pBVIE01</plasmid>
    </source>
</reference>
<keyword evidence="1" id="KW-0328">Glycosyltransferase</keyword>
<dbReference type="SUPFAM" id="SSF53756">
    <property type="entry name" value="UDP-Glycosyltransferase/glycogen phosphorylase"/>
    <property type="match status" value="1"/>
</dbReference>
<dbReference type="InterPro" id="IPR030929">
    <property type="entry name" value="Aah/TibC-like"/>
</dbReference>
<dbReference type="NCBIfam" id="TIGR04414">
    <property type="entry name" value="hepto_Aah_TibC"/>
    <property type="match status" value="1"/>
</dbReference>
<dbReference type="PANTHER" id="PTHR30160">
    <property type="entry name" value="TETRAACYLDISACCHARIDE 4'-KINASE-RELATED"/>
    <property type="match status" value="1"/>
</dbReference>
<evidence type="ECO:0000256" key="1">
    <source>
        <dbReference type="ARBA" id="ARBA00022676"/>
    </source>
</evidence>